<gene>
    <name evidence="16" type="ORF">AGOR_G00101860</name>
</gene>
<comment type="domain">
    <text evidence="12">The N-terminal C2 domain associates with lipid membranes upon calcium binding.</text>
</comment>
<dbReference type="PROSITE" id="PS51210">
    <property type="entry name" value="PLA2C"/>
    <property type="match status" value="1"/>
</dbReference>
<dbReference type="GO" id="GO:0005544">
    <property type="term" value="F:calcium-dependent phospholipid binding"/>
    <property type="evidence" value="ECO:0007669"/>
    <property type="project" value="TreeGrafter"/>
</dbReference>
<evidence type="ECO:0000313" key="17">
    <source>
        <dbReference type="Proteomes" id="UP000829720"/>
    </source>
</evidence>
<name>A0A8T3DDW9_9TELE</name>
<evidence type="ECO:0000256" key="4">
    <source>
        <dbReference type="ARBA" id="ARBA00022490"/>
    </source>
</evidence>
<dbReference type="PANTHER" id="PTHR10728:SF32">
    <property type="entry name" value="CYTOSOLIC PHOSPHOLIPASE A2 BETA"/>
    <property type="match status" value="1"/>
</dbReference>
<evidence type="ECO:0000256" key="12">
    <source>
        <dbReference type="RuleBase" id="RU362102"/>
    </source>
</evidence>
<evidence type="ECO:0000256" key="1">
    <source>
        <dbReference type="ARBA" id="ARBA00004170"/>
    </source>
</evidence>
<keyword evidence="4 12" id="KW-0963">Cytoplasm</keyword>
<evidence type="ECO:0000256" key="9">
    <source>
        <dbReference type="ARBA" id="ARBA00023098"/>
    </source>
</evidence>
<dbReference type="PANTHER" id="PTHR10728">
    <property type="entry name" value="CYTOSOLIC PHOSPHOLIPASE A2"/>
    <property type="match status" value="1"/>
</dbReference>
<dbReference type="AlphaFoldDB" id="A0A8T3DDW9"/>
<dbReference type="Gene3D" id="2.60.40.150">
    <property type="entry name" value="C2 domain"/>
    <property type="match status" value="1"/>
</dbReference>
<dbReference type="SMART" id="SM00239">
    <property type="entry name" value="C2"/>
    <property type="match status" value="1"/>
</dbReference>
<reference evidence="16" key="1">
    <citation type="submission" date="2021-01" db="EMBL/GenBank/DDBJ databases">
        <authorList>
            <person name="Zahm M."/>
            <person name="Roques C."/>
            <person name="Cabau C."/>
            <person name="Klopp C."/>
            <person name="Donnadieu C."/>
            <person name="Jouanno E."/>
            <person name="Lampietro C."/>
            <person name="Louis A."/>
            <person name="Herpin A."/>
            <person name="Echchiki A."/>
            <person name="Berthelot C."/>
            <person name="Parey E."/>
            <person name="Roest-Crollius H."/>
            <person name="Braasch I."/>
            <person name="Postlethwait J."/>
            <person name="Bobe J."/>
            <person name="Montfort J."/>
            <person name="Bouchez O."/>
            <person name="Begum T."/>
            <person name="Mejri S."/>
            <person name="Adams A."/>
            <person name="Chen W.-J."/>
            <person name="Guiguen Y."/>
        </authorList>
    </citation>
    <scope>NUCLEOTIDE SEQUENCE</scope>
    <source>
        <tissue evidence="16">Blood</tissue>
    </source>
</reference>
<dbReference type="SUPFAM" id="SSF52151">
    <property type="entry name" value="FabD/lysophospholipase-like"/>
    <property type="match status" value="1"/>
</dbReference>
<dbReference type="InterPro" id="IPR002642">
    <property type="entry name" value="LysoPLipase_cat_dom"/>
</dbReference>
<evidence type="ECO:0000256" key="13">
    <source>
        <dbReference type="SAM" id="MobiDB-lite"/>
    </source>
</evidence>
<dbReference type="OrthoDB" id="419768at2759"/>
<keyword evidence="10" id="KW-0472">Membrane</keyword>
<dbReference type="SMART" id="SM00022">
    <property type="entry name" value="PLAc"/>
    <property type="match status" value="1"/>
</dbReference>
<evidence type="ECO:0000313" key="16">
    <source>
        <dbReference type="EMBL" id="KAI1895011.1"/>
    </source>
</evidence>
<keyword evidence="5 12" id="KW-0479">Metal-binding</keyword>
<keyword evidence="7 12" id="KW-0106">Calcium</keyword>
<dbReference type="FunFam" id="2.60.40.150:FF:000030">
    <property type="entry name" value="Phospholipase A2"/>
    <property type="match status" value="1"/>
</dbReference>
<dbReference type="EMBL" id="JAERUA010000009">
    <property type="protein sequence ID" value="KAI1895011.1"/>
    <property type="molecule type" value="Genomic_DNA"/>
</dbReference>
<evidence type="ECO:0000256" key="5">
    <source>
        <dbReference type="ARBA" id="ARBA00022723"/>
    </source>
</evidence>
<feature type="region of interest" description="Disordered" evidence="13">
    <location>
        <begin position="816"/>
        <end position="870"/>
    </location>
</feature>
<dbReference type="GO" id="GO:0005829">
    <property type="term" value="C:cytosol"/>
    <property type="evidence" value="ECO:0007669"/>
    <property type="project" value="UniProtKB-SubCell"/>
</dbReference>
<dbReference type="InterPro" id="IPR041847">
    <property type="entry name" value="C2_cPLA2"/>
</dbReference>
<dbReference type="InterPro" id="IPR035892">
    <property type="entry name" value="C2_domain_sf"/>
</dbReference>
<dbReference type="Proteomes" id="UP000829720">
    <property type="component" value="Unassembled WGS sequence"/>
</dbReference>
<keyword evidence="17" id="KW-1185">Reference proteome</keyword>
<evidence type="ECO:0000256" key="11">
    <source>
        <dbReference type="PROSITE-ProRule" id="PRU00555"/>
    </source>
</evidence>
<dbReference type="CDD" id="cd04036">
    <property type="entry name" value="C2_cPLA2"/>
    <property type="match status" value="1"/>
</dbReference>
<feature type="domain" description="C2" evidence="14">
    <location>
        <begin position="26"/>
        <end position="146"/>
    </location>
</feature>
<feature type="domain" description="PLA2c" evidence="15">
    <location>
        <begin position="276"/>
        <end position="844"/>
    </location>
</feature>
<comment type="subcellular location">
    <subcellularLocation>
        <location evidence="2">Cytoplasm</location>
        <location evidence="2">Cytosol</location>
    </subcellularLocation>
    <subcellularLocation>
        <location evidence="1">Membrane</location>
        <topology evidence="1">Peripheral membrane protein</topology>
    </subcellularLocation>
</comment>
<dbReference type="PROSITE" id="PS50004">
    <property type="entry name" value="C2"/>
    <property type="match status" value="1"/>
</dbReference>
<dbReference type="Gene3D" id="3.40.1090.10">
    <property type="entry name" value="Cytosolic phospholipase A2 catalytic domain"/>
    <property type="match status" value="1"/>
</dbReference>
<comment type="catalytic activity">
    <reaction evidence="12">
        <text>a 1,2-diacyl-sn-glycero-3-phosphocholine + H2O = a 1-acyl-sn-glycero-3-phosphocholine + a fatty acid + H(+)</text>
        <dbReference type="Rhea" id="RHEA:15801"/>
        <dbReference type="ChEBI" id="CHEBI:15377"/>
        <dbReference type="ChEBI" id="CHEBI:15378"/>
        <dbReference type="ChEBI" id="CHEBI:28868"/>
        <dbReference type="ChEBI" id="CHEBI:57643"/>
        <dbReference type="ChEBI" id="CHEBI:58168"/>
        <dbReference type="EC" id="3.1.1.4"/>
    </reaction>
</comment>
<dbReference type="Pfam" id="PF18695">
    <property type="entry name" value="cPLA2_C2"/>
    <property type="match status" value="1"/>
</dbReference>
<proteinExistence type="predicted"/>
<dbReference type="InterPro" id="IPR016035">
    <property type="entry name" value="Acyl_Trfase/lysoPLipase"/>
</dbReference>
<dbReference type="SUPFAM" id="SSF49562">
    <property type="entry name" value="C2 domain (Calcium/lipid-binding domain, CaLB)"/>
    <property type="match status" value="1"/>
</dbReference>
<evidence type="ECO:0000256" key="8">
    <source>
        <dbReference type="ARBA" id="ARBA00022963"/>
    </source>
</evidence>
<evidence type="ECO:0000256" key="3">
    <source>
        <dbReference type="ARBA" id="ARBA00013278"/>
    </source>
</evidence>
<evidence type="ECO:0000256" key="6">
    <source>
        <dbReference type="ARBA" id="ARBA00022801"/>
    </source>
</evidence>
<dbReference type="InterPro" id="IPR000008">
    <property type="entry name" value="C2_dom"/>
</dbReference>
<keyword evidence="8 11" id="KW-0442">Lipid degradation</keyword>
<organism evidence="16 17">
    <name type="scientific">Albula goreensis</name>
    <dbReference type="NCBI Taxonomy" id="1534307"/>
    <lineage>
        <taxon>Eukaryota</taxon>
        <taxon>Metazoa</taxon>
        <taxon>Chordata</taxon>
        <taxon>Craniata</taxon>
        <taxon>Vertebrata</taxon>
        <taxon>Euteleostomi</taxon>
        <taxon>Actinopterygii</taxon>
        <taxon>Neopterygii</taxon>
        <taxon>Teleostei</taxon>
        <taxon>Albuliformes</taxon>
        <taxon>Albulidae</taxon>
        <taxon>Albula</taxon>
    </lineage>
</organism>
<dbReference type="GO" id="GO:0016020">
    <property type="term" value="C:membrane"/>
    <property type="evidence" value="ECO:0007669"/>
    <property type="project" value="UniProtKB-SubCell"/>
</dbReference>
<sequence>MYVRASRIVGQVLPVLSAAFLRQKERSTKKQGNMEAWREEDPYWKVTVRVIRATNIPKQDYLSESDCYVSLRLPTASSKTYRTRTVPNSRFPEWNETFHFRVHSHVKNILELNVYDGDWLTYDDLCSTVLFDLNNLFPGKIETKVFTLDPKDEDELWVEFEMKESEEPPGNYITNGVLVAGLFSQLEVKVDEPADETDREALVLKLSGAYEEEPVVLGSASTETQPVLFHFNRDLETELEVKPLQEKNEEIKRQKIVDEAGKELQGISDGSTIPLSSLLADRQVTLSVPVGAEEIDLHLKTKDSSEELDVRLGFDIPLEEKRFLEKRREVVSEALQRALHLSSAPDPQQVPAVAVKLRLLDAISYITSVSGSTWALSSLYADANWSQEDLESPMSAMKAELNKSVLGLCSPTQLAYYFQELQEKGRGGQLVSFIDVLGLIFEYVIHGKKNPSTLSDQQRAVEEGQNPYPIYTAVNVKKSINGSQAVSEWCEFTPYEVGIPKYGGFVRTEDFGSEFYMGHLIKRHAESRISFLLGLWSSVLSFNLRVLVKKLLGSVPSWISGLGDDIHNTDELHPHKPSALHTYFIEPVGDLAETLDNVLTNRPIISQRYNFLRGFNLHWNYSESNEFLTWQDTHLDSFPNSLTPSDSTLQLVDSGFAMNVGFPPVMRPQRHVDLILSFNYSWNEDQFEVLKKTAQYCAERKLPFPHIDFSSLEGQEPRECYLFRDEQNPAAPMVLHFPLTNASFREYSAPGVKRVGEVELQQGEVDLESSGSPYRTANLMYAPEDFERLAALTTYNVTNNEKTILHALRLALHKHTPEGKPAEVDKHSPRERPTEVDCHTPEDKHVVVDKHTPEEKPAPVDKHTCEGTPV</sequence>
<evidence type="ECO:0000259" key="15">
    <source>
        <dbReference type="PROSITE" id="PS51210"/>
    </source>
</evidence>
<dbReference type="GO" id="GO:0046475">
    <property type="term" value="P:glycerophospholipid catabolic process"/>
    <property type="evidence" value="ECO:0007669"/>
    <property type="project" value="TreeGrafter"/>
</dbReference>
<evidence type="ECO:0000256" key="7">
    <source>
        <dbReference type="ARBA" id="ARBA00022837"/>
    </source>
</evidence>
<accession>A0A8T3DDW9</accession>
<dbReference type="GO" id="GO:0005509">
    <property type="term" value="F:calcium ion binding"/>
    <property type="evidence" value="ECO:0007669"/>
    <property type="project" value="InterPro"/>
</dbReference>
<dbReference type="Pfam" id="PF00168">
    <property type="entry name" value="C2"/>
    <property type="match status" value="1"/>
</dbReference>
<dbReference type="EC" id="3.1.1.4" evidence="3 12"/>
<evidence type="ECO:0000259" key="14">
    <source>
        <dbReference type="PROSITE" id="PS50004"/>
    </source>
</evidence>
<protein>
    <recommendedName>
        <fullName evidence="3 12">Phospholipase A2</fullName>
        <ecNumber evidence="3 12">3.1.1.4</ecNumber>
    </recommendedName>
</protein>
<keyword evidence="6 11" id="KW-0378">Hydrolase</keyword>
<dbReference type="InterPro" id="IPR040723">
    <property type="entry name" value="cPLA2_C2"/>
</dbReference>
<evidence type="ECO:0000256" key="10">
    <source>
        <dbReference type="ARBA" id="ARBA00023136"/>
    </source>
</evidence>
<keyword evidence="9 11" id="KW-0443">Lipid metabolism</keyword>
<comment type="caution">
    <text evidence="16">The sequence shown here is derived from an EMBL/GenBank/DDBJ whole genome shotgun (WGS) entry which is preliminary data.</text>
</comment>
<evidence type="ECO:0000256" key="2">
    <source>
        <dbReference type="ARBA" id="ARBA00004514"/>
    </source>
</evidence>
<dbReference type="GO" id="GO:0047498">
    <property type="term" value="F:calcium-dependent phospholipase A2 activity"/>
    <property type="evidence" value="ECO:0007669"/>
    <property type="project" value="TreeGrafter"/>
</dbReference>
<dbReference type="Pfam" id="PF01735">
    <property type="entry name" value="PLA2_B"/>
    <property type="match status" value="1"/>
</dbReference>